<dbReference type="AlphaFoldDB" id="A0A7H0F0F5"/>
<keyword evidence="2" id="KW-1185">Reference proteome</keyword>
<sequence>MILLNFGNFDQDSYKTIAVDFKCLCLGLQGANSYKEKDWDILALEVAPDHVHLFLGESAMGSISRC</sequence>
<evidence type="ECO:0000313" key="1">
    <source>
        <dbReference type="EMBL" id="QNP29521.1"/>
    </source>
</evidence>
<dbReference type="GO" id="GO:0006313">
    <property type="term" value="P:DNA transposition"/>
    <property type="evidence" value="ECO:0007669"/>
    <property type="project" value="InterPro"/>
</dbReference>
<accession>A0A7H0F0F5</accession>
<evidence type="ECO:0008006" key="3">
    <source>
        <dbReference type="Google" id="ProtNLM"/>
    </source>
</evidence>
<dbReference type="GO" id="GO:0003677">
    <property type="term" value="F:DNA binding"/>
    <property type="evidence" value="ECO:0007669"/>
    <property type="project" value="InterPro"/>
</dbReference>
<protein>
    <recommendedName>
        <fullName evidence="3">Transposase IS200-like domain-containing protein</fullName>
    </recommendedName>
</protein>
<dbReference type="Proteomes" id="UP000516013">
    <property type="component" value="Chromosome"/>
</dbReference>
<dbReference type="KEGG" id="ccur:IAR63_17185"/>
<organism evidence="1 2">
    <name type="scientific">Cylindrospermopsis curvispora GIHE-G1</name>
    <dbReference type="NCBI Taxonomy" id="2666332"/>
    <lineage>
        <taxon>Bacteria</taxon>
        <taxon>Bacillati</taxon>
        <taxon>Cyanobacteriota</taxon>
        <taxon>Cyanophyceae</taxon>
        <taxon>Nostocales</taxon>
        <taxon>Aphanizomenonaceae</taxon>
        <taxon>Cylindrospermopsis</taxon>
    </lineage>
</organism>
<dbReference type="RefSeq" id="WP_187706114.1">
    <property type="nucleotide sequence ID" value="NZ_CP060822.1"/>
</dbReference>
<name>A0A7H0F0F5_9CYAN</name>
<gene>
    <name evidence="1" type="ORF">IAR63_17185</name>
</gene>
<dbReference type="InterPro" id="IPR036515">
    <property type="entry name" value="Transposase_17_sf"/>
</dbReference>
<reference evidence="1 2" key="1">
    <citation type="submission" date="2020-08" db="EMBL/GenBank/DDBJ databases">
        <title>Complete genome sequence of Raphidiopsis curvispora isolated from drinking water reservoir in South Korea.</title>
        <authorList>
            <person name="Jeong J."/>
        </authorList>
    </citation>
    <scope>NUCLEOTIDE SEQUENCE [LARGE SCALE GENOMIC DNA]</scope>
    <source>
        <strain evidence="1 2">GIHE-G1</strain>
    </source>
</reference>
<dbReference type="GO" id="GO:0004803">
    <property type="term" value="F:transposase activity"/>
    <property type="evidence" value="ECO:0007669"/>
    <property type="project" value="InterPro"/>
</dbReference>
<proteinExistence type="predicted"/>
<dbReference type="SUPFAM" id="SSF143422">
    <property type="entry name" value="Transposase IS200-like"/>
    <property type="match status" value="1"/>
</dbReference>
<evidence type="ECO:0000313" key="2">
    <source>
        <dbReference type="Proteomes" id="UP000516013"/>
    </source>
</evidence>
<dbReference type="EMBL" id="CP060822">
    <property type="protein sequence ID" value="QNP29521.1"/>
    <property type="molecule type" value="Genomic_DNA"/>
</dbReference>